<organism evidence="2 3">
    <name type="scientific">Eumeta variegata</name>
    <name type="common">Bagworm moth</name>
    <name type="synonym">Eumeta japonica</name>
    <dbReference type="NCBI Taxonomy" id="151549"/>
    <lineage>
        <taxon>Eukaryota</taxon>
        <taxon>Metazoa</taxon>
        <taxon>Ecdysozoa</taxon>
        <taxon>Arthropoda</taxon>
        <taxon>Hexapoda</taxon>
        <taxon>Insecta</taxon>
        <taxon>Pterygota</taxon>
        <taxon>Neoptera</taxon>
        <taxon>Endopterygota</taxon>
        <taxon>Lepidoptera</taxon>
        <taxon>Glossata</taxon>
        <taxon>Ditrysia</taxon>
        <taxon>Tineoidea</taxon>
        <taxon>Psychidae</taxon>
        <taxon>Oiketicinae</taxon>
        <taxon>Eumeta</taxon>
    </lineage>
</organism>
<dbReference type="InterPro" id="IPR036397">
    <property type="entry name" value="RNaseH_sf"/>
</dbReference>
<dbReference type="PROSITE" id="PS50994">
    <property type="entry name" value="INTEGRASE"/>
    <property type="match status" value="1"/>
</dbReference>
<dbReference type="EMBL" id="BGZK01003842">
    <property type="protein sequence ID" value="GBP04963.1"/>
    <property type="molecule type" value="Genomic_DNA"/>
</dbReference>
<sequence length="282" mass="32250">MLLQSLLGYIRQGLPIHFCVLVVLVKAIQALKEYFRSYSRPRCIVSDRGACFTSKDFEDFLLDNNVAHVLIAAGSPQANGQVERVNRSIGPMLAKLVRSENGIYCNTVLEQVEYSLNNTVHRTVGEQPSVMLFGRGQSGRVIYHLREILDGTVTSQHDDLATIRERAAERQRNLQDYNDRYVNKRKKIPLTYEKGDYVMVRNFDSTAGISRKLILLRALTEYQRFFATFVTFLRMLMGFRFRVHLIGAFGQHPICAHGLEGRIGSDRQREIRGPHSVRMAEL</sequence>
<keyword evidence="3" id="KW-1185">Reference proteome</keyword>
<dbReference type="OrthoDB" id="115435at2759"/>
<dbReference type="SUPFAM" id="SSF53098">
    <property type="entry name" value="Ribonuclease H-like"/>
    <property type="match status" value="1"/>
</dbReference>
<dbReference type="InterPro" id="IPR001584">
    <property type="entry name" value="Integrase_cat-core"/>
</dbReference>
<accession>A0A4C1SRV9</accession>
<dbReference type="GO" id="GO:0003676">
    <property type="term" value="F:nucleic acid binding"/>
    <property type="evidence" value="ECO:0007669"/>
    <property type="project" value="InterPro"/>
</dbReference>
<dbReference type="InterPro" id="IPR012337">
    <property type="entry name" value="RNaseH-like_sf"/>
</dbReference>
<comment type="caution">
    <text evidence="2">The sequence shown here is derived from an EMBL/GenBank/DDBJ whole genome shotgun (WGS) entry which is preliminary data.</text>
</comment>
<dbReference type="AlphaFoldDB" id="A0A4C1SRV9"/>
<gene>
    <name evidence="2" type="ORF">EVAR_70009_1</name>
</gene>
<evidence type="ECO:0000313" key="2">
    <source>
        <dbReference type="EMBL" id="GBP04963.1"/>
    </source>
</evidence>
<dbReference type="InterPro" id="IPR050951">
    <property type="entry name" value="Retrovirus_Pol_polyprotein"/>
</dbReference>
<feature type="domain" description="Integrase catalytic" evidence="1">
    <location>
        <begin position="1"/>
        <end position="136"/>
    </location>
</feature>
<dbReference type="GO" id="GO:0015074">
    <property type="term" value="P:DNA integration"/>
    <property type="evidence" value="ECO:0007669"/>
    <property type="project" value="InterPro"/>
</dbReference>
<evidence type="ECO:0000313" key="3">
    <source>
        <dbReference type="Proteomes" id="UP000299102"/>
    </source>
</evidence>
<dbReference type="PANTHER" id="PTHR37984">
    <property type="entry name" value="PROTEIN CBG26694"/>
    <property type="match status" value="1"/>
</dbReference>
<proteinExistence type="predicted"/>
<protein>
    <recommendedName>
        <fullName evidence="1">Integrase catalytic domain-containing protein</fullName>
    </recommendedName>
</protein>
<reference evidence="2 3" key="1">
    <citation type="journal article" date="2019" name="Commun. Biol.">
        <title>The bagworm genome reveals a unique fibroin gene that provides high tensile strength.</title>
        <authorList>
            <person name="Kono N."/>
            <person name="Nakamura H."/>
            <person name="Ohtoshi R."/>
            <person name="Tomita M."/>
            <person name="Numata K."/>
            <person name="Arakawa K."/>
        </authorList>
    </citation>
    <scope>NUCLEOTIDE SEQUENCE [LARGE SCALE GENOMIC DNA]</scope>
</reference>
<dbReference type="Gene3D" id="3.30.420.10">
    <property type="entry name" value="Ribonuclease H-like superfamily/Ribonuclease H"/>
    <property type="match status" value="1"/>
</dbReference>
<evidence type="ECO:0000259" key="1">
    <source>
        <dbReference type="PROSITE" id="PS50994"/>
    </source>
</evidence>
<dbReference type="PANTHER" id="PTHR37984:SF5">
    <property type="entry name" value="PROTEIN NYNRIN-LIKE"/>
    <property type="match status" value="1"/>
</dbReference>
<name>A0A4C1SRV9_EUMVA</name>
<dbReference type="Proteomes" id="UP000299102">
    <property type="component" value="Unassembled WGS sequence"/>
</dbReference>